<gene>
    <name evidence="2" type="ORF">BDV96DRAFT_357452</name>
</gene>
<evidence type="ECO:0000313" key="2">
    <source>
        <dbReference type="EMBL" id="KAF2105726.1"/>
    </source>
</evidence>
<organism evidence="2 3">
    <name type="scientific">Lophiotrema nucula</name>
    <dbReference type="NCBI Taxonomy" id="690887"/>
    <lineage>
        <taxon>Eukaryota</taxon>
        <taxon>Fungi</taxon>
        <taxon>Dikarya</taxon>
        <taxon>Ascomycota</taxon>
        <taxon>Pezizomycotina</taxon>
        <taxon>Dothideomycetes</taxon>
        <taxon>Pleosporomycetidae</taxon>
        <taxon>Pleosporales</taxon>
        <taxon>Lophiotremataceae</taxon>
        <taxon>Lophiotrema</taxon>
    </lineage>
</organism>
<protein>
    <submittedName>
        <fullName evidence="2">Uncharacterized protein</fullName>
    </submittedName>
</protein>
<proteinExistence type="predicted"/>
<keyword evidence="3" id="KW-1185">Reference proteome</keyword>
<dbReference type="Proteomes" id="UP000799770">
    <property type="component" value="Unassembled WGS sequence"/>
</dbReference>
<evidence type="ECO:0000256" key="1">
    <source>
        <dbReference type="SAM" id="MobiDB-lite"/>
    </source>
</evidence>
<evidence type="ECO:0000313" key="3">
    <source>
        <dbReference type="Proteomes" id="UP000799770"/>
    </source>
</evidence>
<name>A0A6A5YF25_9PLEO</name>
<accession>A0A6A5YF25</accession>
<feature type="region of interest" description="Disordered" evidence="1">
    <location>
        <begin position="49"/>
        <end position="74"/>
    </location>
</feature>
<reference evidence="2" key="1">
    <citation type="journal article" date="2020" name="Stud. Mycol.">
        <title>101 Dothideomycetes genomes: a test case for predicting lifestyles and emergence of pathogens.</title>
        <authorList>
            <person name="Haridas S."/>
            <person name="Albert R."/>
            <person name="Binder M."/>
            <person name="Bloem J."/>
            <person name="Labutti K."/>
            <person name="Salamov A."/>
            <person name="Andreopoulos B."/>
            <person name="Baker S."/>
            <person name="Barry K."/>
            <person name="Bills G."/>
            <person name="Bluhm B."/>
            <person name="Cannon C."/>
            <person name="Castanera R."/>
            <person name="Culley D."/>
            <person name="Daum C."/>
            <person name="Ezra D."/>
            <person name="Gonzalez J."/>
            <person name="Henrissat B."/>
            <person name="Kuo A."/>
            <person name="Liang C."/>
            <person name="Lipzen A."/>
            <person name="Lutzoni F."/>
            <person name="Magnuson J."/>
            <person name="Mondo S."/>
            <person name="Nolan M."/>
            <person name="Ohm R."/>
            <person name="Pangilinan J."/>
            <person name="Park H.-J."/>
            <person name="Ramirez L."/>
            <person name="Alfaro M."/>
            <person name="Sun H."/>
            <person name="Tritt A."/>
            <person name="Yoshinaga Y."/>
            <person name="Zwiers L.-H."/>
            <person name="Turgeon B."/>
            <person name="Goodwin S."/>
            <person name="Spatafora J."/>
            <person name="Crous P."/>
            <person name="Grigoriev I."/>
        </authorList>
    </citation>
    <scope>NUCLEOTIDE SEQUENCE</scope>
    <source>
        <strain evidence="2">CBS 627.86</strain>
    </source>
</reference>
<sequence>MPPGPFRPLRPSANPKASAATEHVFTVIWKRKGQKIWTGDGSLAISRGRAKLRDSDSRQELTTHPCPQIPRPGQEMSMYSHIVSIVGTSSDEVTAALATTPTQRSFKPLHPMSRHATPPLSEPKSPIATRPTCRNCTIHDRNCTAAGTGACQQCLLLR</sequence>
<dbReference type="EMBL" id="ML977373">
    <property type="protein sequence ID" value="KAF2105726.1"/>
    <property type="molecule type" value="Genomic_DNA"/>
</dbReference>
<dbReference type="AlphaFoldDB" id="A0A6A5YF25"/>
<feature type="region of interest" description="Disordered" evidence="1">
    <location>
        <begin position="105"/>
        <end position="127"/>
    </location>
</feature>
<feature type="compositionally biased region" description="Basic and acidic residues" evidence="1">
    <location>
        <begin position="51"/>
        <end position="61"/>
    </location>
</feature>